<evidence type="ECO:0000256" key="7">
    <source>
        <dbReference type="SAM" id="SignalP"/>
    </source>
</evidence>
<sequence>MRKSTSMLLCGIASSCVLALTGCTLEKTYGSTAVSANPYTPATVTVGDKSLVWRQNIKETALHMIKESRKACYLSMYELGDMDILQALADAHRRGVDVRLILDATEKHTLQTAIPFLQKEHIPYHLYRVKGGISHIKSLITDEQGKPQMFDELMGGMNFGPHSWDNFDASVRIQHANSDFERLFFRDWKVSAGQQEPEPRSTQFLVDRQIEPSMIQAIQGAKRSIDLECFDLSDAAFIRQLILAHQRGVNIRVLLEPREKQNKYSGRKLAQAGIQVKFYKHEGKEILHAKIASIDDGEVVYVGSANFTHQGFQVNHEGDIILRRIPQFGQSIQKSLDMEWQRSS</sequence>
<dbReference type="RefSeq" id="WP_347437219.1">
    <property type="nucleotide sequence ID" value="NZ_CP089291.1"/>
</dbReference>
<dbReference type="Proteomes" id="UP000830167">
    <property type="component" value="Chromosome"/>
</dbReference>
<evidence type="ECO:0000259" key="8">
    <source>
        <dbReference type="PROSITE" id="PS50035"/>
    </source>
</evidence>
<dbReference type="Gene3D" id="3.30.870.10">
    <property type="entry name" value="Endonuclease Chain A"/>
    <property type="match status" value="2"/>
</dbReference>
<dbReference type="PROSITE" id="PS50035">
    <property type="entry name" value="PLD"/>
    <property type="match status" value="1"/>
</dbReference>
<keyword evidence="5" id="KW-0442">Lipid degradation</keyword>
<keyword evidence="4" id="KW-0378">Hydrolase</keyword>
<gene>
    <name evidence="9" type="ORF">LSG31_22140</name>
</gene>
<reference evidence="9" key="1">
    <citation type="submission" date="2021-12" db="EMBL/GenBank/DDBJ databases">
        <title>Alicyclobacillaceae gen. nov., sp. nov., isolated from chalcocite enrichment system.</title>
        <authorList>
            <person name="Jiang Z."/>
        </authorList>
    </citation>
    <scope>NUCLEOTIDE SEQUENCE</scope>
    <source>
        <strain evidence="9">MYW30-H2</strain>
    </source>
</reference>
<evidence type="ECO:0000256" key="4">
    <source>
        <dbReference type="ARBA" id="ARBA00022801"/>
    </source>
</evidence>
<dbReference type="SUPFAM" id="SSF56024">
    <property type="entry name" value="Phospholipase D/nuclease"/>
    <property type="match status" value="2"/>
</dbReference>
<keyword evidence="10" id="KW-1185">Reference proteome</keyword>
<comment type="similarity">
    <text evidence="2">Belongs to the phospholipase D family.</text>
</comment>
<feature type="domain" description="PLD phosphodiesterase" evidence="8">
    <location>
        <begin position="283"/>
        <end position="311"/>
    </location>
</feature>
<dbReference type="PANTHER" id="PTHR43856">
    <property type="entry name" value="CARDIOLIPIN HYDROLASE"/>
    <property type="match status" value="1"/>
</dbReference>
<dbReference type="InterPro" id="IPR001736">
    <property type="entry name" value="PLipase_D/transphosphatidylase"/>
</dbReference>
<dbReference type="PROSITE" id="PS51257">
    <property type="entry name" value="PROKAR_LIPOPROTEIN"/>
    <property type="match status" value="1"/>
</dbReference>
<dbReference type="InterPro" id="IPR051406">
    <property type="entry name" value="PLD_domain"/>
</dbReference>
<keyword evidence="6" id="KW-0443">Lipid metabolism</keyword>
<dbReference type="InterPro" id="IPR025202">
    <property type="entry name" value="PLD-like_dom"/>
</dbReference>
<name>A0ABY4CJ23_9BACL</name>
<dbReference type="EC" id="3.1.4.4" evidence="3"/>
<feature type="chain" id="PRO_5046760998" description="phospholipase D" evidence="7">
    <location>
        <begin position="20"/>
        <end position="344"/>
    </location>
</feature>
<feature type="signal peptide" evidence="7">
    <location>
        <begin position="1"/>
        <end position="19"/>
    </location>
</feature>
<keyword evidence="7" id="KW-0732">Signal</keyword>
<evidence type="ECO:0000313" key="10">
    <source>
        <dbReference type="Proteomes" id="UP000830167"/>
    </source>
</evidence>
<dbReference type="Pfam" id="PF13091">
    <property type="entry name" value="PLDc_2"/>
    <property type="match status" value="2"/>
</dbReference>
<evidence type="ECO:0000256" key="3">
    <source>
        <dbReference type="ARBA" id="ARBA00012027"/>
    </source>
</evidence>
<accession>A0ABY4CJ23</accession>
<evidence type="ECO:0000256" key="5">
    <source>
        <dbReference type="ARBA" id="ARBA00022963"/>
    </source>
</evidence>
<dbReference type="EMBL" id="CP089291">
    <property type="protein sequence ID" value="UOF90522.1"/>
    <property type="molecule type" value="Genomic_DNA"/>
</dbReference>
<evidence type="ECO:0000313" key="9">
    <source>
        <dbReference type="EMBL" id="UOF90522.1"/>
    </source>
</evidence>
<organism evidence="9 10">
    <name type="scientific">Fodinisporobacter ferrooxydans</name>
    <dbReference type="NCBI Taxonomy" id="2901836"/>
    <lineage>
        <taxon>Bacteria</taxon>
        <taxon>Bacillati</taxon>
        <taxon>Bacillota</taxon>
        <taxon>Bacilli</taxon>
        <taxon>Bacillales</taxon>
        <taxon>Alicyclobacillaceae</taxon>
        <taxon>Fodinisporobacter</taxon>
    </lineage>
</organism>
<evidence type="ECO:0000256" key="6">
    <source>
        <dbReference type="ARBA" id="ARBA00023098"/>
    </source>
</evidence>
<protein>
    <recommendedName>
        <fullName evidence="3">phospholipase D</fullName>
        <ecNumber evidence="3">3.1.4.4</ecNumber>
    </recommendedName>
</protein>
<proteinExistence type="inferred from homology"/>
<evidence type="ECO:0000256" key="2">
    <source>
        <dbReference type="ARBA" id="ARBA00008664"/>
    </source>
</evidence>
<dbReference type="PANTHER" id="PTHR43856:SF1">
    <property type="entry name" value="MITOCHONDRIAL CARDIOLIPIN HYDROLASE"/>
    <property type="match status" value="1"/>
</dbReference>
<comment type="catalytic activity">
    <reaction evidence="1">
        <text>a 1,2-diacyl-sn-glycero-3-phosphocholine + H2O = a 1,2-diacyl-sn-glycero-3-phosphate + choline + H(+)</text>
        <dbReference type="Rhea" id="RHEA:14445"/>
        <dbReference type="ChEBI" id="CHEBI:15354"/>
        <dbReference type="ChEBI" id="CHEBI:15377"/>
        <dbReference type="ChEBI" id="CHEBI:15378"/>
        <dbReference type="ChEBI" id="CHEBI:57643"/>
        <dbReference type="ChEBI" id="CHEBI:58608"/>
        <dbReference type="EC" id="3.1.4.4"/>
    </reaction>
</comment>
<evidence type="ECO:0000256" key="1">
    <source>
        <dbReference type="ARBA" id="ARBA00000798"/>
    </source>
</evidence>